<dbReference type="AlphaFoldDB" id="A0A2N6SYF1"/>
<name>A0A2N6SYF1_9CORY</name>
<evidence type="ECO:0000256" key="1">
    <source>
        <dbReference type="SAM" id="MobiDB-lite"/>
    </source>
</evidence>
<organism evidence="2 3">
    <name type="scientific">Corynebacterium xerosis</name>
    <dbReference type="NCBI Taxonomy" id="1725"/>
    <lineage>
        <taxon>Bacteria</taxon>
        <taxon>Bacillati</taxon>
        <taxon>Actinomycetota</taxon>
        <taxon>Actinomycetes</taxon>
        <taxon>Mycobacteriales</taxon>
        <taxon>Corynebacteriaceae</taxon>
        <taxon>Corynebacterium</taxon>
    </lineage>
</organism>
<dbReference type="EMBL" id="PNHF01000016">
    <property type="protein sequence ID" value="PMC62092.1"/>
    <property type="molecule type" value="Genomic_DNA"/>
</dbReference>
<evidence type="ECO:0000313" key="2">
    <source>
        <dbReference type="EMBL" id="PMC62092.1"/>
    </source>
</evidence>
<protein>
    <recommendedName>
        <fullName evidence="4">AbiEi antitoxin C-terminal domain-containing protein</fullName>
    </recommendedName>
</protein>
<feature type="region of interest" description="Disordered" evidence="1">
    <location>
        <begin position="205"/>
        <end position="240"/>
    </location>
</feature>
<gene>
    <name evidence="2" type="ORF">CJ204_07825</name>
</gene>
<comment type="caution">
    <text evidence="2">The sequence shown here is derived from an EMBL/GenBank/DDBJ whole genome shotgun (WGS) entry which is preliminary data.</text>
</comment>
<feature type="compositionally biased region" description="Polar residues" evidence="1">
    <location>
        <begin position="207"/>
        <end position="221"/>
    </location>
</feature>
<reference evidence="2 3" key="1">
    <citation type="submission" date="2017-09" db="EMBL/GenBank/DDBJ databases">
        <title>Bacterial strain isolated from the female urinary microbiota.</title>
        <authorList>
            <person name="Thomas-White K."/>
            <person name="Kumar N."/>
            <person name="Forster S."/>
            <person name="Putonti C."/>
            <person name="Lawley T."/>
            <person name="Wolfe A.J."/>
        </authorList>
    </citation>
    <scope>NUCLEOTIDE SEQUENCE [LARGE SCALE GENOMIC DNA]</scope>
    <source>
        <strain evidence="2 3">UMB0908</strain>
    </source>
</reference>
<evidence type="ECO:0008006" key="4">
    <source>
        <dbReference type="Google" id="ProtNLM"/>
    </source>
</evidence>
<dbReference type="RefSeq" id="WP_102213186.1">
    <property type="nucleotide sequence ID" value="NZ_PNHF01000016.1"/>
</dbReference>
<accession>A0A2N6SYF1</accession>
<sequence>MRARAEIVVAHGPGAERTWRRVRHGMYVPPGEVVTAQVRALAELRARPTAVLSGPAAARAWGHPWVADFVEDVIVITPGEHPGSTIPAGISIRRGALDDDIVHADIGGTPLRLAGPLDVTIDCVEKLSDPEAIAFLDGAIRAWDIESRLKEWAATNRGRGAKRMRELLQWVDWRAESRPESLLRTLLRRSGCTGWVPQFLVHVRGGSRSTAGPSTPNGTRNSRGDADARSTGRRHRRGGGWTVDVRWGRVP</sequence>
<evidence type="ECO:0000313" key="3">
    <source>
        <dbReference type="Proteomes" id="UP000235363"/>
    </source>
</evidence>
<dbReference type="Proteomes" id="UP000235363">
    <property type="component" value="Unassembled WGS sequence"/>
</dbReference>
<proteinExistence type="predicted"/>